<reference evidence="1" key="1">
    <citation type="journal article" date="2009" name="PLoS Genet.">
        <title>Sequencing, mapping, and analysis of 27,455 maize full-length cDNAs.</title>
        <authorList>
            <person name="Soderlund C."/>
            <person name="Descour A."/>
            <person name="Kudrna D."/>
            <person name="Bomhoff M."/>
            <person name="Boyd L."/>
            <person name="Currie J."/>
            <person name="Angelova A."/>
            <person name="Collura K."/>
            <person name="Wissotski M."/>
            <person name="Ashley E."/>
            <person name="Morrow D."/>
            <person name="Fernandes J."/>
            <person name="Walbot V."/>
            <person name="Yu Y."/>
        </authorList>
    </citation>
    <scope>NUCLEOTIDE SEQUENCE</scope>
    <source>
        <strain evidence="1">B73</strain>
    </source>
</reference>
<accession>B4FCP8</accession>
<dbReference type="HOGENOM" id="CLU_875403_0_0_1"/>
<dbReference type="KEGG" id="zma:100192803"/>
<proteinExistence type="evidence at transcript level"/>
<dbReference type="AlphaFoldDB" id="B4FCP8"/>
<evidence type="ECO:0000313" key="1">
    <source>
        <dbReference type="EMBL" id="ACF79891.1"/>
    </source>
</evidence>
<sequence>MVPGPPSSSARRGIAPCRFSLPGAPPCHARIFFLPAALSLQRTDPSLSPSAGSRRFSPSPWLPPSSPRPLLLPPSRPVSSSAAQLPVRALLPVRTLLPLFSSLLSSSSGYASLLSAFLPALSLLWPWILGSRSSPSSATPISSLEPASRRAPPHVLFPARPWKLRPAFVPIAPIRARQGHLPLPSSTPFPATKFAVCPYVACCLDPSQVDLVMVLELSWIRHVVYLAAPASRIVTLFTPSTPSDAHLRSSPVSYFSQHHILRDALRCRLSRFARPYHLQLSMFTVVHYAQPCDNHAIHGMCSRQKFEKIRCRRKQISM</sequence>
<dbReference type="RefSeq" id="NP_001131468.1">
    <property type="nucleotide sequence ID" value="NM_001137996.1"/>
</dbReference>
<dbReference type="GeneID" id="100192803"/>
<organism evidence="1">
    <name type="scientific">Zea mays</name>
    <name type="common">Maize</name>
    <dbReference type="NCBI Taxonomy" id="4577"/>
    <lineage>
        <taxon>Eukaryota</taxon>
        <taxon>Viridiplantae</taxon>
        <taxon>Streptophyta</taxon>
        <taxon>Embryophyta</taxon>
        <taxon>Tracheophyta</taxon>
        <taxon>Spermatophyta</taxon>
        <taxon>Magnoliopsida</taxon>
        <taxon>Liliopsida</taxon>
        <taxon>Poales</taxon>
        <taxon>Poaceae</taxon>
        <taxon>PACMAD clade</taxon>
        <taxon>Panicoideae</taxon>
        <taxon>Andropogonodae</taxon>
        <taxon>Andropogoneae</taxon>
        <taxon>Tripsacinae</taxon>
        <taxon>Zea</taxon>
    </lineage>
</organism>
<protein>
    <submittedName>
        <fullName evidence="1">Uncharacterized protein</fullName>
    </submittedName>
</protein>
<dbReference type="EMBL" id="BT034886">
    <property type="protein sequence ID" value="ACF79891.1"/>
    <property type="molecule type" value="mRNA"/>
</dbReference>
<name>B4FCP8_MAIZE</name>